<evidence type="ECO:0000313" key="2">
    <source>
        <dbReference type="EMBL" id="USI72313.1"/>
    </source>
</evidence>
<feature type="chain" id="PRO_5047193927" description="Lipoprotein" evidence="1">
    <location>
        <begin position="20"/>
        <end position="123"/>
    </location>
</feature>
<dbReference type="Proteomes" id="UP001056937">
    <property type="component" value="Chromosome 1"/>
</dbReference>
<evidence type="ECO:0000256" key="1">
    <source>
        <dbReference type="SAM" id="SignalP"/>
    </source>
</evidence>
<dbReference type="RefSeq" id="WP_252166122.1">
    <property type="nucleotide sequence ID" value="NZ_CP084930.1"/>
</dbReference>
<reference evidence="2" key="1">
    <citation type="journal article" date="2022" name="Toxins">
        <title>Genomic Analysis of Sphingopyxis sp. USTB-05 for Biodegrading Cyanobacterial Hepatotoxins.</title>
        <authorList>
            <person name="Liu C."/>
            <person name="Xu Q."/>
            <person name="Zhao Z."/>
            <person name="Zhang H."/>
            <person name="Liu X."/>
            <person name="Yin C."/>
            <person name="Liu Y."/>
            <person name="Yan H."/>
        </authorList>
    </citation>
    <scope>NUCLEOTIDE SEQUENCE</scope>
    <source>
        <strain evidence="2">NBD5</strain>
    </source>
</reference>
<sequence>MIRRLVVPALLLLAGCATTPPPGGTAPPPARPPRQHEAGLERVLGRTAAQLVELFGEADLDLHEGGARKLQFVGPACVLDAYLASPHAGAEPVVTYVDARLPDGDDIDRASCVAALSRRAAAK</sequence>
<protein>
    <recommendedName>
        <fullName evidence="4">Lipoprotein</fullName>
    </recommendedName>
</protein>
<gene>
    <name evidence="2" type="ORF">LHA26_13570</name>
</gene>
<name>A0ABY4X5X6_9SPHN</name>
<feature type="signal peptide" evidence="1">
    <location>
        <begin position="1"/>
        <end position="19"/>
    </location>
</feature>
<keyword evidence="1" id="KW-0732">Signal</keyword>
<organism evidence="2 3">
    <name type="scientific">Sphingomonas morindae</name>
    <dbReference type="NCBI Taxonomy" id="1541170"/>
    <lineage>
        <taxon>Bacteria</taxon>
        <taxon>Pseudomonadati</taxon>
        <taxon>Pseudomonadota</taxon>
        <taxon>Alphaproteobacteria</taxon>
        <taxon>Sphingomonadales</taxon>
        <taxon>Sphingomonadaceae</taxon>
        <taxon>Sphingomonas</taxon>
    </lineage>
</organism>
<dbReference type="PROSITE" id="PS51257">
    <property type="entry name" value="PROKAR_LIPOPROTEIN"/>
    <property type="match status" value="1"/>
</dbReference>
<dbReference type="EMBL" id="CP084930">
    <property type="protein sequence ID" value="USI72313.1"/>
    <property type="molecule type" value="Genomic_DNA"/>
</dbReference>
<proteinExistence type="predicted"/>
<evidence type="ECO:0008006" key="4">
    <source>
        <dbReference type="Google" id="ProtNLM"/>
    </source>
</evidence>
<accession>A0ABY4X5X6</accession>
<keyword evidence="3" id="KW-1185">Reference proteome</keyword>
<evidence type="ECO:0000313" key="3">
    <source>
        <dbReference type="Proteomes" id="UP001056937"/>
    </source>
</evidence>